<proteinExistence type="predicted"/>
<accession>A0AAU7DDK9</accession>
<dbReference type="RefSeq" id="WP_348261152.1">
    <property type="nucleotide sequence ID" value="NZ_CP121196.1"/>
</dbReference>
<dbReference type="EMBL" id="CP121196">
    <property type="protein sequence ID" value="XBH15919.1"/>
    <property type="molecule type" value="Genomic_DNA"/>
</dbReference>
<evidence type="ECO:0000313" key="1">
    <source>
        <dbReference type="EMBL" id="XBH15919.1"/>
    </source>
</evidence>
<reference evidence="1" key="1">
    <citation type="submission" date="2023-03" db="EMBL/GenBank/DDBJ databases">
        <title>Edaphobacter sp.</title>
        <authorList>
            <person name="Huber K.J."/>
            <person name="Papendorf J."/>
            <person name="Pilke C."/>
            <person name="Bunk B."/>
            <person name="Sproeer C."/>
            <person name="Pester M."/>
        </authorList>
    </citation>
    <scope>NUCLEOTIDE SEQUENCE</scope>
    <source>
        <strain evidence="1">DSM 110680</strain>
    </source>
</reference>
<organism evidence="1">
    <name type="scientific">Telmatobacter sp. DSM 110680</name>
    <dbReference type="NCBI Taxonomy" id="3036704"/>
    <lineage>
        <taxon>Bacteria</taxon>
        <taxon>Pseudomonadati</taxon>
        <taxon>Acidobacteriota</taxon>
        <taxon>Terriglobia</taxon>
        <taxon>Terriglobales</taxon>
        <taxon>Acidobacteriaceae</taxon>
        <taxon>Telmatobacter</taxon>
    </lineage>
</organism>
<protein>
    <recommendedName>
        <fullName evidence="2">DUF3592 domain-containing protein</fullName>
    </recommendedName>
</protein>
<sequence length="139" mass="16031">MENAMWAFMFLTVFLLCSTVVFNNVSRLRQVNTTSSWPTVEATVQSGDLEIVRHHRFNDIQLPVFELSYVVEQSAYTERFALSMMKEPLDSLIAKMIGRRITVQYDPQNPARCFIPGETIEGCRIEQKIGSLVRFYSKV</sequence>
<gene>
    <name evidence="1" type="ORF">P8935_15235</name>
</gene>
<evidence type="ECO:0008006" key="2">
    <source>
        <dbReference type="Google" id="ProtNLM"/>
    </source>
</evidence>
<name>A0AAU7DDK9_9BACT</name>
<dbReference type="AlphaFoldDB" id="A0AAU7DDK9"/>